<reference evidence="1" key="1">
    <citation type="submission" date="2018-02" db="EMBL/GenBank/DDBJ databases">
        <title>Rhizophora mucronata_Transcriptome.</title>
        <authorList>
            <person name="Meera S.P."/>
            <person name="Sreeshan A."/>
            <person name="Augustine A."/>
        </authorList>
    </citation>
    <scope>NUCLEOTIDE SEQUENCE</scope>
    <source>
        <tissue evidence="1">Leaf</tissue>
    </source>
</reference>
<proteinExistence type="predicted"/>
<sequence length="24" mass="2659">MGGLWKLRRICLFVSVSNGNGVDH</sequence>
<dbReference type="EMBL" id="GGEC01072919">
    <property type="protein sequence ID" value="MBX53403.1"/>
    <property type="molecule type" value="Transcribed_RNA"/>
</dbReference>
<name>A0A2P2PF84_RHIMU</name>
<dbReference type="AlphaFoldDB" id="A0A2P2PF84"/>
<organism evidence="1">
    <name type="scientific">Rhizophora mucronata</name>
    <name type="common">Asiatic mangrove</name>
    <dbReference type="NCBI Taxonomy" id="61149"/>
    <lineage>
        <taxon>Eukaryota</taxon>
        <taxon>Viridiplantae</taxon>
        <taxon>Streptophyta</taxon>
        <taxon>Embryophyta</taxon>
        <taxon>Tracheophyta</taxon>
        <taxon>Spermatophyta</taxon>
        <taxon>Magnoliopsida</taxon>
        <taxon>eudicotyledons</taxon>
        <taxon>Gunneridae</taxon>
        <taxon>Pentapetalae</taxon>
        <taxon>rosids</taxon>
        <taxon>fabids</taxon>
        <taxon>Malpighiales</taxon>
        <taxon>Rhizophoraceae</taxon>
        <taxon>Rhizophora</taxon>
    </lineage>
</organism>
<accession>A0A2P2PF84</accession>
<protein>
    <submittedName>
        <fullName evidence="1">Uncharacterized protein</fullName>
    </submittedName>
</protein>
<evidence type="ECO:0000313" key="1">
    <source>
        <dbReference type="EMBL" id="MBX53403.1"/>
    </source>
</evidence>